<keyword evidence="3" id="KW-1185">Reference proteome</keyword>
<gene>
    <name evidence="2" type="ORF">GCM10009663_05600</name>
</gene>
<dbReference type="EMBL" id="BAAALD010000003">
    <property type="protein sequence ID" value="GAA1070177.1"/>
    <property type="molecule type" value="Genomic_DNA"/>
</dbReference>
<evidence type="ECO:0000313" key="3">
    <source>
        <dbReference type="Proteomes" id="UP001499987"/>
    </source>
</evidence>
<comment type="caution">
    <text evidence="2">The sequence shown here is derived from an EMBL/GenBank/DDBJ whole genome shotgun (WGS) entry which is preliminary data.</text>
</comment>
<proteinExistence type="predicted"/>
<feature type="region of interest" description="Disordered" evidence="1">
    <location>
        <begin position="1"/>
        <end position="22"/>
    </location>
</feature>
<evidence type="ECO:0000313" key="2">
    <source>
        <dbReference type="EMBL" id="GAA1070177.1"/>
    </source>
</evidence>
<organism evidence="2 3">
    <name type="scientific">Kitasatospora arboriphila</name>
    <dbReference type="NCBI Taxonomy" id="258052"/>
    <lineage>
        <taxon>Bacteria</taxon>
        <taxon>Bacillati</taxon>
        <taxon>Actinomycetota</taxon>
        <taxon>Actinomycetes</taxon>
        <taxon>Kitasatosporales</taxon>
        <taxon>Streptomycetaceae</taxon>
        <taxon>Kitasatospora</taxon>
    </lineage>
</organism>
<evidence type="ECO:0000256" key="1">
    <source>
        <dbReference type="SAM" id="MobiDB-lite"/>
    </source>
</evidence>
<name>A0ABP4DSY8_9ACTN</name>
<sequence>MPPPALGRRPARPLGPPDPAAAALAHRTAAALALQRAAVAAVRSAAPPGVRVRLHGDPLVHRSGPNPGVDAARVLEFADGLVLPDPARTLPLTASHRRPGTVLAANLPVVAGLGGAPPRAVPGADELRLYHAGLASDADLAAVRRLLRPAG</sequence>
<reference evidence="3" key="1">
    <citation type="journal article" date="2019" name="Int. J. Syst. Evol. Microbiol.">
        <title>The Global Catalogue of Microorganisms (GCM) 10K type strain sequencing project: providing services to taxonomists for standard genome sequencing and annotation.</title>
        <authorList>
            <consortium name="The Broad Institute Genomics Platform"/>
            <consortium name="The Broad Institute Genome Sequencing Center for Infectious Disease"/>
            <person name="Wu L."/>
            <person name="Ma J."/>
        </authorList>
    </citation>
    <scope>NUCLEOTIDE SEQUENCE [LARGE SCALE GENOMIC DNA]</scope>
    <source>
        <strain evidence="3">JCM 13002</strain>
    </source>
</reference>
<protein>
    <submittedName>
        <fullName evidence="2">Uncharacterized protein</fullName>
    </submittedName>
</protein>
<accession>A0ABP4DSY8</accession>
<dbReference type="Proteomes" id="UP001499987">
    <property type="component" value="Unassembled WGS sequence"/>
</dbReference>